<feature type="transmembrane region" description="Helical" evidence="1">
    <location>
        <begin position="156"/>
        <end position="177"/>
    </location>
</feature>
<dbReference type="HOGENOM" id="CLU_1077183_0_0_5"/>
<accession>S3IIC9</accession>
<keyword evidence="1" id="KW-1133">Transmembrane helix</keyword>
<feature type="transmembrane region" description="Helical" evidence="1">
    <location>
        <begin position="54"/>
        <end position="82"/>
    </location>
</feature>
<evidence type="ECO:0000313" key="4">
    <source>
        <dbReference type="Proteomes" id="UP000014411"/>
    </source>
</evidence>
<protein>
    <submittedName>
        <fullName evidence="3">Acyltransferase 3</fullName>
    </submittedName>
</protein>
<dbReference type="GO" id="GO:0016747">
    <property type="term" value="F:acyltransferase activity, transferring groups other than amino-acyl groups"/>
    <property type="evidence" value="ECO:0007669"/>
    <property type="project" value="InterPro"/>
</dbReference>
<gene>
    <name evidence="3" type="ORF">RGCCGE502_09360</name>
</gene>
<feature type="transmembrane region" description="Helical" evidence="1">
    <location>
        <begin position="103"/>
        <end position="124"/>
    </location>
</feature>
<dbReference type="Pfam" id="PF01757">
    <property type="entry name" value="Acyl_transf_3"/>
    <property type="match status" value="1"/>
</dbReference>
<dbReference type="PANTHER" id="PTHR23028">
    <property type="entry name" value="ACETYLTRANSFERASE"/>
    <property type="match status" value="1"/>
</dbReference>
<name>S3IIC9_9HYPH</name>
<dbReference type="PANTHER" id="PTHR23028:SF53">
    <property type="entry name" value="ACYL_TRANSF_3 DOMAIN-CONTAINING PROTEIN"/>
    <property type="match status" value="1"/>
</dbReference>
<dbReference type="GO" id="GO:0016020">
    <property type="term" value="C:membrane"/>
    <property type="evidence" value="ECO:0007669"/>
    <property type="project" value="TreeGrafter"/>
</dbReference>
<dbReference type="InterPro" id="IPR002656">
    <property type="entry name" value="Acyl_transf_3_dom"/>
</dbReference>
<keyword evidence="1" id="KW-0472">Membrane</keyword>
<evidence type="ECO:0000256" key="1">
    <source>
        <dbReference type="SAM" id="Phobius"/>
    </source>
</evidence>
<dbReference type="EMBL" id="AEYE02000011">
    <property type="protein sequence ID" value="EPE98623.1"/>
    <property type="molecule type" value="Genomic_DNA"/>
</dbReference>
<keyword evidence="3" id="KW-0012">Acyltransferase</keyword>
<dbReference type="InterPro" id="IPR050879">
    <property type="entry name" value="Acyltransferase_3"/>
</dbReference>
<reference evidence="3 4" key="1">
    <citation type="journal article" date="2012" name="J. Bacteriol.">
        <title>Genome sequence of Rhizobium grahamii CCGE502, a broad-host-range symbiont with low nodulation competitiveness in Phaseolus vulgaris.</title>
        <authorList>
            <person name="Althabegoiti M.J."/>
            <person name="Lozano L."/>
            <person name="Torres-Tejerizo G."/>
            <person name="Ormeno-Orrillo E."/>
            <person name="Rogel M.A."/>
            <person name="Gonzalez V."/>
            <person name="Martinez-Romero E."/>
        </authorList>
    </citation>
    <scope>NUCLEOTIDE SEQUENCE [LARGE SCALE GENOMIC DNA]</scope>
    <source>
        <strain evidence="3 4">CCGE 502</strain>
    </source>
</reference>
<evidence type="ECO:0000313" key="3">
    <source>
        <dbReference type="EMBL" id="EPE98623.1"/>
    </source>
</evidence>
<organism evidence="3 4">
    <name type="scientific">Rhizobium grahamii CCGE 502</name>
    <dbReference type="NCBI Taxonomy" id="990285"/>
    <lineage>
        <taxon>Bacteria</taxon>
        <taxon>Pseudomonadati</taxon>
        <taxon>Pseudomonadota</taxon>
        <taxon>Alphaproteobacteria</taxon>
        <taxon>Hyphomicrobiales</taxon>
        <taxon>Rhizobiaceae</taxon>
        <taxon>Rhizobium/Agrobacterium group</taxon>
        <taxon>Rhizobium</taxon>
    </lineage>
</organism>
<feature type="transmembrane region" description="Helical" evidence="1">
    <location>
        <begin position="208"/>
        <end position="229"/>
    </location>
</feature>
<proteinExistence type="predicted"/>
<dbReference type="GO" id="GO:0000271">
    <property type="term" value="P:polysaccharide biosynthetic process"/>
    <property type="evidence" value="ECO:0007669"/>
    <property type="project" value="TreeGrafter"/>
</dbReference>
<evidence type="ECO:0000259" key="2">
    <source>
        <dbReference type="Pfam" id="PF01757"/>
    </source>
</evidence>
<keyword evidence="4" id="KW-1185">Reference proteome</keyword>
<feature type="domain" description="Acyltransferase 3" evidence="2">
    <location>
        <begin position="8"/>
        <end position="231"/>
    </location>
</feature>
<sequence>MKERVEFANTLRGAAAIMVLLEHYHSFFPGDRTVISSLINAPVMPEGVQLEPDYLFWLYSIPHLIWSSLGVSLFFIISGFVIPYSIKSGSRAAFLFGRFFRIYPLYAAGFLFTLASIYLTGSYFDNPWPFTPDQILPHFLPGMRELTRSTASIDGIIWTLEIEVKFYLICAFIAPWIRRASRKVFLVPVAIIAVDRLLSVSVQGYAGTITAAGAPFLAFMFIGVAFHFMYNGALRIGLGFAMISTLIPCIRSIDRLWA</sequence>
<keyword evidence="3" id="KW-0808">Transferase</keyword>
<dbReference type="AlphaFoldDB" id="S3IIC9"/>
<dbReference type="Proteomes" id="UP000014411">
    <property type="component" value="Unassembled WGS sequence"/>
</dbReference>
<keyword evidence="1" id="KW-0812">Transmembrane</keyword>
<feature type="transmembrane region" description="Helical" evidence="1">
    <location>
        <begin position="184"/>
        <end position="202"/>
    </location>
</feature>
<dbReference type="RefSeq" id="WP_016553910.1">
    <property type="nucleotide sequence ID" value="NZ_AEYE02000011.1"/>
</dbReference>
<comment type="caution">
    <text evidence="3">The sequence shown here is derived from an EMBL/GenBank/DDBJ whole genome shotgun (WGS) entry which is preliminary data.</text>
</comment>
<dbReference type="eggNOG" id="COG1835">
    <property type="taxonomic scope" value="Bacteria"/>
</dbReference>